<accession>A0A026WB86</accession>
<feature type="compositionally biased region" description="Basic residues" evidence="1">
    <location>
        <begin position="73"/>
        <end position="84"/>
    </location>
</feature>
<evidence type="ECO:0000313" key="3">
    <source>
        <dbReference type="Proteomes" id="UP000053097"/>
    </source>
</evidence>
<gene>
    <name evidence="2" type="ORF">X777_06282</name>
</gene>
<feature type="non-terminal residue" evidence="2">
    <location>
        <position position="1"/>
    </location>
</feature>
<protein>
    <submittedName>
        <fullName evidence="2">Uncharacterized protein</fullName>
    </submittedName>
</protein>
<evidence type="ECO:0000256" key="1">
    <source>
        <dbReference type="SAM" id="MobiDB-lite"/>
    </source>
</evidence>
<name>A0A026WB86_OOCBI</name>
<dbReference type="Proteomes" id="UP000053097">
    <property type="component" value="Unassembled WGS sequence"/>
</dbReference>
<proteinExistence type="predicted"/>
<feature type="non-terminal residue" evidence="2">
    <location>
        <position position="152"/>
    </location>
</feature>
<dbReference type="EMBL" id="KK107293">
    <property type="protein sequence ID" value="EZA53203.1"/>
    <property type="molecule type" value="Genomic_DNA"/>
</dbReference>
<dbReference type="AlphaFoldDB" id="A0A026WB86"/>
<reference evidence="2 3" key="1">
    <citation type="journal article" date="2014" name="Curr. Biol.">
        <title>The genome of the clonal raider ant Cerapachys biroi.</title>
        <authorList>
            <person name="Oxley P.R."/>
            <person name="Ji L."/>
            <person name="Fetter-Pruneda I."/>
            <person name="McKenzie S.K."/>
            <person name="Li C."/>
            <person name="Hu H."/>
            <person name="Zhang G."/>
            <person name="Kronauer D.J."/>
        </authorList>
    </citation>
    <scope>NUCLEOTIDE SEQUENCE [LARGE SCALE GENOMIC DNA]</scope>
</reference>
<evidence type="ECO:0000313" key="2">
    <source>
        <dbReference type="EMBL" id="EZA53203.1"/>
    </source>
</evidence>
<organism evidence="2 3">
    <name type="scientific">Ooceraea biroi</name>
    <name type="common">Clonal raider ant</name>
    <name type="synonym">Cerapachys biroi</name>
    <dbReference type="NCBI Taxonomy" id="2015173"/>
    <lineage>
        <taxon>Eukaryota</taxon>
        <taxon>Metazoa</taxon>
        <taxon>Ecdysozoa</taxon>
        <taxon>Arthropoda</taxon>
        <taxon>Hexapoda</taxon>
        <taxon>Insecta</taxon>
        <taxon>Pterygota</taxon>
        <taxon>Neoptera</taxon>
        <taxon>Endopterygota</taxon>
        <taxon>Hymenoptera</taxon>
        <taxon>Apocrita</taxon>
        <taxon>Aculeata</taxon>
        <taxon>Formicoidea</taxon>
        <taxon>Formicidae</taxon>
        <taxon>Dorylinae</taxon>
        <taxon>Ooceraea</taxon>
    </lineage>
</organism>
<feature type="region of interest" description="Disordered" evidence="1">
    <location>
        <begin position="67"/>
        <end position="152"/>
    </location>
</feature>
<keyword evidence="3" id="KW-1185">Reference proteome</keyword>
<sequence length="152" mass="16657">SFSRIYRIENRTHRAHTGSIVDWSAVSGDFQISDRGSAQVTTYVGTYSQFSNAAAARTECWENSACKRGEKQVKKKKKRRKKKNREVSALPVTRRTHQGPLPLLGNRPCGPRPEASGRSRGWYREEGSANPAPPPSPSGGLGLAGHSASRPL</sequence>